<keyword evidence="3" id="KW-0547">Nucleotide-binding</keyword>
<dbReference type="PROSITE" id="PS50893">
    <property type="entry name" value="ABC_TRANSPORTER_2"/>
    <property type="match status" value="1"/>
</dbReference>
<name>A0A5S9N7X5_9HYPH</name>
<dbReference type="InterPro" id="IPR027417">
    <property type="entry name" value="P-loop_NTPase"/>
</dbReference>
<dbReference type="InterPro" id="IPR003439">
    <property type="entry name" value="ABC_transporter-like_ATP-bd"/>
</dbReference>
<feature type="domain" description="ABC transporter" evidence="6">
    <location>
        <begin position="2"/>
        <end position="234"/>
    </location>
</feature>
<dbReference type="PANTHER" id="PTHR43820:SF2">
    <property type="entry name" value="ABC TRANSPORTER ATP-BINDING PROTEIN"/>
    <property type="match status" value="1"/>
</dbReference>
<dbReference type="GO" id="GO:0015658">
    <property type="term" value="F:branched-chain amino acid transmembrane transporter activity"/>
    <property type="evidence" value="ECO:0007669"/>
    <property type="project" value="TreeGrafter"/>
</dbReference>
<sequence length="240" mass="25946">MLKISGLKVDIAGSRILNGLDLTVEPGELVCLIGRNGAGKTTTFRTIMGHRQPVAGSISFKGQNLVGLPTYKIAQLGIGYSPEESDVYGDLTVADNIALPTWTRPSPLSEEDRIERSLKVFPKLRQYLARGGQQLSGGERKMVSVARALALDPSLLLLDEPFEGLSPAIIPVISEGIASIRAMGEAVLMAESNVHHLPDYVDRLYVVERGEMIFEGTLAQAQADRAVMRVIAGEVELEHA</sequence>
<dbReference type="GO" id="GO:0016887">
    <property type="term" value="F:ATP hydrolysis activity"/>
    <property type="evidence" value="ECO:0007669"/>
    <property type="project" value="InterPro"/>
</dbReference>
<keyword evidence="2" id="KW-0813">Transport</keyword>
<evidence type="ECO:0000259" key="6">
    <source>
        <dbReference type="PROSITE" id="PS50893"/>
    </source>
</evidence>
<dbReference type="InterPro" id="IPR003593">
    <property type="entry name" value="AAA+_ATPase"/>
</dbReference>
<dbReference type="SMART" id="SM00382">
    <property type="entry name" value="AAA"/>
    <property type="match status" value="1"/>
</dbReference>
<protein>
    <submittedName>
        <fullName evidence="7">Lipopolysaccharide export system ATP-binding protein LptB</fullName>
        <ecNumber evidence="7">3.6.3.-</ecNumber>
    </submittedName>
</protein>
<evidence type="ECO:0000256" key="1">
    <source>
        <dbReference type="ARBA" id="ARBA00005417"/>
    </source>
</evidence>
<evidence type="ECO:0000256" key="3">
    <source>
        <dbReference type="ARBA" id="ARBA00022741"/>
    </source>
</evidence>
<dbReference type="SUPFAM" id="SSF52540">
    <property type="entry name" value="P-loop containing nucleoside triphosphate hydrolases"/>
    <property type="match status" value="1"/>
</dbReference>
<accession>A0A5S9N7X5</accession>
<evidence type="ECO:0000256" key="5">
    <source>
        <dbReference type="ARBA" id="ARBA00022970"/>
    </source>
</evidence>
<dbReference type="AlphaFoldDB" id="A0A5S9N7X5"/>
<dbReference type="PANTHER" id="PTHR43820">
    <property type="entry name" value="HIGH-AFFINITY BRANCHED-CHAIN AMINO ACID TRANSPORT ATP-BINDING PROTEIN LIVF"/>
    <property type="match status" value="1"/>
</dbReference>
<dbReference type="EC" id="3.6.3.-" evidence="7"/>
<comment type="similarity">
    <text evidence="1">Belongs to the ABC transporter superfamily.</text>
</comment>
<evidence type="ECO:0000256" key="2">
    <source>
        <dbReference type="ARBA" id="ARBA00022448"/>
    </source>
</evidence>
<organism evidence="7 8">
    <name type="scientific">Starkeya nomas</name>
    <dbReference type="NCBI Taxonomy" id="2666134"/>
    <lineage>
        <taxon>Bacteria</taxon>
        <taxon>Pseudomonadati</taxon>
        <taxon>Pseudomonadota</taxon>
        <taxon>Alphaproteobacteria</taxon>
        <taxon>Hyphomicrobiales</taxon>
        <taxon>Xanthobacteraceae</taxon>
        <taxon>Starkeya</taxon>
    </lineage>
</organism>
<dbReference type="RefSeq" id="WP_159597504.1">
    <property type="nucleotide sequence ID" value="NZ_CACSAS010000001.1"/>
</dbReference>
<dbReference type="EMBL" id="CACSAS010000001">
    <property type="protein sequence ID" value="CAA0085684.1"/>
    <property type="molecule type" value="Genomic_DNA"/>
</dbReference>
<evidence type="ECO:0000313" key="7">
    <source>
        <dbReference type="EMBL" id="CAA0085684.1"/>
    </source>
</evidence>
<dbReference type="Pfam" id="PF00005">
    <property type="entry name" value="ABC_tran"/>
    <property type="match status" value="1"/>
</dbReference>
<keyword evidence="5" id="KW-0029">Amino-acid transport</keyword>
<keyword evidence="8" id="KW-1185">Reference proteome</keyword>
<evidence type="ECO:0000256" key="4">
    <source>
        <dbReference type="ARBA" id="ARBA00022840"/>
    </source>
</evidence>
<keyword evidence="7" id="KW-0378">Hydrolase</keyword>
<dbReference type="PROSITE" id="PS00211">
    <property type="entry name" value="ABC_TRANSPORTER_1"/>
    <property type="match status" value="1"/>
</dbReference>
<dbReference type="InterPro" id="IPR052156">
    <property type="entry name" value="BCAA_Transport_ATP-bd_LivF"/>
</dbReference>
<keyword evidence="4 7" id="KW-0067">ATP-binding</keyword>
<dbReference type="GO" id="GO:0015807">
    <property type="term" value="P:L-amino acid transport"/>
    <property type="evidence" value="ECO:0007669"/>
    <property type="project" value="TreeGrafter"/>
</dbReference>
<dbReference type="GO" id="GO:0005524">
    <property type="term" value="F:ATP binding"/>
    <property type="evidence" value="ECO:0007669"/>
    <property type="project" value="UniProtKB-KW"/>
</dbReference>
<evidence type="ECO:0000313" key="8">
    <source>
        <dbReference type="Proteomes" id="UP000433050"/>
    </source>
</evidence>
<reference evidence="7 8" key="1">
    <citation type="submission" date="2019-12" db="EMBL/GenBank/DDBJ databases">
        <authorList>
            <person name="Reyes-Prieto M."/>
        </authorList>
    </citation>
    <scope>NUCLEOTIDE SEQUENCE [LARGE SCALE GENOMIC DNA]</scope>
    <source>
        <strain evidence="7">HF14-78462</strain>
    </source>
</reference>
<dbReference type="Gene3D" id="3.40.50.300">
    <property type="entry name" value="P-loop containing nucleotide triphosphate hydrolases"/>
    <property type="match status" value="1"/>
</dbReference>
<dbReference type="InterPro" id="IPR017871">
    <property type="entry name" value="ABC_transporter-like_CS"/>
</dbReference>
<proteinExistence type="inferred from homology"/>
<gene>
    <name evidence="7" type="primary">lptB_1</name>
    <name evidence="7" type="ORF">STARVERO_00056</name>
</gene>
<dbReference type="Proteomes" id="UP000433050">
    <property type="component" value="Unassembled WGS sequence"/>
</dbReference>